<protein>
    <recommendedName>
        <fullName evidence="12">CUB domain-containing protein</fullName>
    </recommendedName>
</protein>
<dbReference type="CDD" id="cd00041">
    <property type="entry name" value="CUB"/>
    <property type="match status" value="1"/>
</dbReference>
<feature type="domain" description="CUB" evidence="8">
    <location>
        <begin position="26"/>
        <end position="138"/>
    </location>
</feature>
<dbReference type="GO" id="GO:0005509">
    <property type="term" value="F:calcium ion binding"/>
    <property type="evidence" value="ECO:0007669"/>
    <property type="project" value="InterPro"/>
</dbReference>
<evidence type="ECO:0000259" key="8">
    <source>
        <dbReference type="PROSITE" id="PS01180"/>
    </source>
</evidence>
<evidence type="ECO:0000256" key="4">
    <source>
        <dbReference type="ARBA" id="ARBA00023157"/>
    </source>
</evidence>
<dbReference type="Proteomes" id="UP000694680">
    <property type="component" value="Chromosome 1"/>
</dbReference>
<evidence type="ECO:0000256" key="7">
    <source>
        <dbReference type="SAM" id="Phobius"/>
    </source>
</evidence>
<dbReference type="InterPro" id="IPR000742">
    <property type="entry name" value="EGF"/>
</dbReference>
<feature type="domain" description="EGF-like" evidence="9">
    <location>
        <begin position="272"/>
        <end position="310"/>
    </location>
</feature>
<evidence type="ECO:0000256" key="2">
    <source>
        <dbReference type="ARBA" id="ARBA00022729"/>
    </source>
</evidence>
<dbReference type="InterPro" id="IPR035914">
    <property type="entry name" value="Sperma_CUB_dom_sf"/>
</dbReference>
<dbReference type="CDD" id="cd00054">
    <property type="entry name" value="EGF_CA"/>
    <property type="match status" value="1"/>
</dbReference>
<evidence type="ECO:0000256" key="1">
    <source>
        <dbReference type="ARBA" id="ARBA00022536"/>
    </source>
</evidence>
<accession>A0A8C5CZP4</accession>
<evidence type="ECO:0000313" key="10">
    <source>
        <dbReference type="Ensembl" id="ENSGWIP00000000039.1"/>
    </source>
</evidence>
<dbReference type="Pfam" id="PF07645">
    <property type="entry name" value="EGF_CA"/>
    <property type="match status" value="1"/>
</dbReference>
<evidence type="ECO:0000256" key="5">
    <source>
        <dbReference type="PROSITE-ProRule" id="PRU00076"/>
    </source>
</evidence>
<dbReference type="Gene3D" id="2.60.120.290">
    <property type="entry name" value="Spermadhesin, CUB domain"/>
    <property type="match status" value="1"/>
</dbReference>
<organism evidence="10 11">
    <name type="scientific">Gouania willdenowi</name>
    <name type="common">Blunt-snouted clingfish</name>
    <name type="synonym">Lepadogaster willdenowi</name>
    <dbReference type="NCBI Taxonomy" id="441366"/>
    <lineage>
        <taxon>Eukaryota</taxon>
        <taxon>Metazoa</taxon>
        <taxon>Chordata</taxon>
        <taxon>Craniata</taxon>
        <taxon>Vertebrata</taxon>
        <taxon>Euteleostomi</taxon>
        <taxon>Actinopterygii</taxon>
        <taxon>Neopterygii</taxon>
        <taxon>Teleostei</taxon>
        <taxon>Neoteleostei</taxon>
        <taxon>Acanthomorphata</taxon>
        <taxon>Ovalentaria</taxon>
        <taxon>Blenniimorphae</taxon>
        <taxon>Blenniiformes</taxon>
        <taxon>Gobiesocoidei</taxon>
        <taxon>Gobiesocidae</taxon>
        <taxon>Gobiesocinae</taxon>
        <taxon>Gouania</taxon>
    </lineage>
</organism>
<keyword evidence="3" id="KW-0677">Repeat</keyword>
<dbReference type="FunFam" id="2.10.25.10:FF:000038">
    <property type="entry name" value="Fibrillin 2"/>
    <property type="match status" value="1"/>
</dbReference>
<dbReference type="PROSITE" id="PS00010">
    <property type="entry name" value="ASX_HYDROXYL"/>
    <property type="match status" value="1"/>
</dbReference>
<dbReference type="InterPro" id="IPR001881">
    <property type="entry name" value="EGF-like_Ca-bd_dom"/>
</dbReference>
<dbReference type="PROSITE" id="PS50026">
    <property type="entry name" value="EGF_3"/>
    <property type="match status" value="1"/>
</dbReference>
<feature type="compositionally biased region" description="Gly residues" evidence="6">
    <location>
        <begin position="164"/>
        <end position="181"/>
    </location>
</feature>
<keyword evidence="7" id="KW-0472">Membrane</keyword>
<reference evidence="10" key="1">
    <citation type="submission" date="2020-06" db="EMBL/GenBank/DDBJ databases">
        <authorList>
            <consortium name="Wellcome Sanger Institute Data Sharing"/>
        </authorList>
    </citation>
    <scope>NUCLEOTIDE SEQUENCE [LARGE SCALE GENOMIC DNA]</scope>
</reference>
<keyword evidence="1 5" id="KW-0245">EGF-like domain</keyword>
<dbReference type="GO" id="GO:0030855">
    <property type="term" value="P:epithelial cell differentiation"/>
    <property type="evidence" value="ECO:0007669"/>
    <property type="project" value="UniProtKB-ARBA"/>
</dbReference>
<reference evidence="10" key="2">
    <citation type="submission" date="2025-08" db="UniProtKB">
        <authorList>
            <consortium name="Ensembl"/>
        </authorList>
    </citation>
    <scope>IDENTIFICATION</scope>
</reference>
<dbReference type="Pfam" id="PF00431">
    <property type="entry name" value="CUB"/>
    <property type="match status" value="1"/>
</dbReference>
<dbReference type="SUPFAM" id="SSF57196">
    <property type="entry name" value="EGF/Laminin"/>
    <property type="match status" value="1"/>
</dbReference>
<dbReference type="InterPro" id="IPR049883">
    <property type="entry name" value="NOTCH1_EGF-like"/>
</dbReference>
<feature type="transmembrane region" description="Helical" evidence="7">
    <location>
        <begin position="335"/>
        <end position="358"/>
    </location>
</feature>
<dbReference type="SUPFAM" id="SSF49854">
    <property type="entry name" value="Spermadhesin, CUB domain"/>
    <property type="match status" value="1"/>
</dbReference>
<dbReference type="SMART" id="SM00179">
    <property type="entry name" value="EGF_CA"/>
    <property type="match status" value="1"/>
</dbReference>
<proteinExistence type="predicted"/>
<evidence type="ECO:0000313" key="11">
    <source>
        <dbReference type="Proteomes" id="UP000694680"/>
    </source>
</evidence>
<dbReference type="InterPro" id="IPR000152">
    <property type="entry name" value="EGF-type_Asp/Asn_hydroxyl_site"/>
</dbReference>
<dbReference type="InterPro" id="IPR018097">
    <property type="entry name" value="EGF_Ca-bd_CS"/>
</dbReference>
<dbReference type="Gene3D" id="2.10.25.10">
    <property type="entry name" value="Laminin"/>
    <property type="match status" value="1"/>
</dbReference>
<evidence type="ECO:0008006" key="12">
    <source>
        <dbReference type="Google" id="ProtNLM"/>
    </source>
</evidence>
<feature type="region of interest" description="Disordered" evidence="6">
    <location>
        <begin position="372"/>
        <end position="420"/>
    </location>
</feature>
<dbReference type="SMART" id="SM00181">
    <property type="entry name" value="EGF"/>
    <property type="match status" value="1"/>
</dbReference>
<evidence type="ECO:0000256" key="6">
    <source>
        <dbReference type="SAM" id="MobiDB-lite"/>
    </source>
</evidence>
<evidence type="ECO:0000259" key="9">
    <source>
        <dbReference type="PROSITE" id="PS50026"/>
    </source>
</evidence>
<dbReference type="Ensembl" id="ENSGWIT00000000043.1">
    <property type="protein sequence ID" value="ENSGWIP00000000039.1"/>
    <property type="gene ID" value="ENSGWIG00000000020.1"/>
</dbReference>
<evidence type="ECO:0000256" key="3">
    <source>
        <dbReference type="ARBA" id="ARBA00022737"/>
    </source>
</evidence>
<keyword evidence="7" id="KW-0812">Transmembrane</keyword>
<sequence>MEWKDCGARVNGGGGDPSAFFALRSCHQLLQGPSGELFSPDYLCSNPPLWCNWTIQVDPGQRIHLHLEDLTPDESCPLKQDQVYVDEPEGHLLGHKVLQKCWREAKFTSSSNTLHVVLLIGGWPSPPYRGFYGRYQTFGPPVLYNPGDGLPETSETPEPEPEPGAGGGGGGGGAGGGGGGVDLSESEHRVLENFYGNIDCTTEQPLFCVCVRVRVRVCRLQSGVLYILWLQVKPPPGGSQVHRDVHSALQTLVTNAAALEGKAAIVSVSTADVNECGTHLVLCDVNADCVNQFGSYSCHCRPGFRDVSRLGLEGMVCSEVEAEGCSGGVSSEAKGVYVLFFILSALLLMLLGVSGLLYRRHHQGAFLVRCSSSSSSISPQDSNNNYRPSSSYSNPGEGELPPPPPPSRGPRDTWSQVKDRDLPLLRFSSLLPPDGYMDPQHGNKL</sequence>
<reference evidence="10" key="3">
    <citation type="submission" date="2025-09" db="UniProtKB">
        <authorList>
            <consortium name="Ensembl"/>
        </authorList>
    </citation>
    <scope>IDENTIFICATION</scope>
</reference>
<keyword evidence="7" id="KW-1133">Transmembrane helix</keyword>
<feature type="region of interest" description="Disordered" evidence="6">
    <location>
        <begin position="143"/>
        <end position="182"/>
    </location>
</feature>
<dbReference type="InterPro" id="IPR000859">
    <property type="entry name" value="CUB_dom"/>
</dbReference>
<keyword evidence="4" id="KW-1015">Disulfide bond</keyword>
<dbReference type="AlphaFoldDB" id="A0A8C5CZP4"/>
<keyword evidence="2" id="KW-0732">Signal</keyword>
<comment type="caution">
    <text evidence="5">Lacks conserved residue(s) required for the propagation of feature annotation.</text>
</comment>
<feature type="compositionally biased region" description="Low complexity" evidence="6">
    <location>
        <begin position="372"/>
        <end position="399"/>
    </location>
</feature>
<keyword evidence="11" id="KW-1185">Reference proteome</keyword>
<name>A0A8C5CZP4_GOUWI</name>
<dbReference type="SMART" id="SM00042">
    <property type="entry name" value="CUB"/>
    <property type="match status" value="1"/>
</dbReference>
<dbReference type="PROSITE" id="PS01180">
    <property type="entry name" value="CUB"/>
    <property type="match status" value="1"/>
</dbReference>
<dbReference type="PROSITE" id="PS01187">
    <property type="entry name" value="EGF_CA"/>
    <property type="match status" value="1"/>
</dbReference>